<dbReference type="SMART" id="SM00322">
    <property type="entry name" value="KH"/>
    <property type="match status" value="4"/>
</dbReference>
<comment type="caution">
    <text evidence="5">The sequence shown here is derived from an EMBL/GenBank/DDBJ whole genome shotgun (WGS) entry which is preliminary data.</text>
</comment>
<dbReference type="SUPFAM" id="SSF54791">
    <property type="entry name" value="Eukaryotic type KH-domain (KH-domain type I)"/>
    <property type="match status" value="4"/>
</dbReference>
<keyword evidence="6" id="KW-1185">Reference proteome</keyword>
<proteinExistence type="predicted"/>
<feature type="domain" description="K Homology" evidence="4">
    <location>
        <begin position="212"/>
        <end position="275"/>
    </location>
</feature>
<dbReference type="PROSITE" id="PS50084">
    <property type="entry name" value="KH_TYPE_1"/>
    <property type="match status" value="2"/>
</dbReference>
<protein>
    <recommendedName>
        <fullName evidence="4">K Homology domain-containing protein</fullName>
    </recommendedName>
</protein>
<evidence type="ECO:0000256" key="3">
    <source>
        <dbReference type="SAM" id="MobiDB-lite"/>
    </source>
</evidence>
<reference evidence="5 6" key="1">
    <citation type="submission" date="2023-10" db="EMBL/GenBank/DDBJ databases">
        <title>Comparative genomics analysis reveals potential genetic determinants of host preference in Cryptosporidium xiaoi.</title>
        <authorList>
            <person name="Xiao L."/>
            <person name="Li J."/>
        </authorList>
    </citation>
    <scope>NUCLEOTIDE SEQUENCE [LARGE SCALE GENOMIC DNA]</scope>
    <source>
        <strain evidence="5 6">52996</strain>
    </source>
</reference>
<dbReference type="Pfam" id="PF00013">
    <property type="entry name" value="KH_1"/>
    <property type="match status" value="3"/>
</dbReference>
<dbReference type="Proteomes" id="UP001311799">
    <property type="component" value="Unassembled WGS sequence"/>
</dbReference>
<evidence type="ECO:0000313" key="5">
    <source>
        <dbReference type="EMBL" id="KAK6587728.1"/>
    </source>
</evidence>
<accession>A0AAV9XTB6</accession>
<dbReference type="InterPro" id="IPR004088">
    <property type="entry name" value="KH_dom_type_1"/>
</dbReference>
<dbReference type="EMBL" id="JAWDEY010000036">
    <property type="protein sequence ID" value="KAK6587728.1"/>
    <property type="molecule type" value="Genomic_DNA"/>
</dbReference>
<keyword evidence="2" id="KW-0694">RNA-binding</keyword>
<dbReference type="AlphaFoldDB" id="A0AAV9XTB6"/>
<evidence type="ECO:0000259" key="4">
    <source>
        <dbReference type="SMART" id="SM00322"/>
    </source>
</evidence>
<feature type="region of interest" description="Disordered" evidence="3">
    <location>
        <begin position="138"/>
        <end position="161"/>
    </location>
</feature>
<feature type="domain" description="K Homology" evidence="4">
    <location>
        <begin position="91"/>
        <end position="191"/>
    </location>
</feature>
<dbReference type="CDD" id="cd00105">
    <property type="entry name" value="KH-I"/>
    <property type="match status" value="3"/>
</dbReference>
<dbReference type="PANTHER" id="PTHR10288">
    <property type="entry name" value="KH DOMAIN CONTAINING RNA BINDING PROTEIN"/>
    <property type="match status" value="1"/>
</dbReference>
<dbReference type="InterPro" id="IPR036612">
    <property type="entry name" value="KH_dom_type_1_sf"/>
</dbReference>
<dbReference type="InterPro" id="IPR004087">
    <property type="entry name" value="KH_dom"/>
</dbReference>
<keyword evidence="1" id="KW-0677">Repeat</keyword>
<evidence type="ECO:0000256" key="2">
    <source>
        <dbReference type="PROSITE-ProRule" id="PRU00117"/>
    </source>
</evidence>
<feature type="domain" description="K Homology" evidence="4">
    <location>
        <begin position="8"/>
        <end position="76"/>
    </location>
</feature>
<name>A0AAV9XTB6_9CRYT</name>
<dbReference type="Gene3D" id="3.30.1370.10">
    <property type="entry name" value="K Homology domain, type 1"/>
    <property type="match status" value="3"/>
</dbReference>
<evidence type="ECO:0000313" key="6">
    <source>
        <dbReference type="Proteomes" id="UP001311799"/>
    </source>
</evidence>
<feature type="domain" description="K Homology" evidence="4">
    <location>
        <begin position="288"/>
        <end position="358"/>
    </location>
</feature>
<evidence type="ECO:0000256" key="1">
    <source>
        <dbReference type="ARBA" id="ARBA00022737"/>
    </source>
</evidence>
<dbReference type="GO" id="GO:0003723">
    <property type="term" value="F:RNA binding"/>
    <property type="evidence" value="ECO:0007669"/>
    <property type="project" value="UniProtKB-UniRule"/>
</dbReference>
<organism evidence="5 6">
    <name type="scientific">Cryptosporidium xiaoi</name>
    <dbReference type="NCBI Taxonomy" id="659607"/>
    <lineage>
        <taxon>Eukaryota</taxon>
        <taxon>Sar</taxon>
        <taxon>Alveolata</taxon>
        <taxon>Apicomplexa</taxon>
        <taxon>Conoidasida</taxon>
        <taxon>Coccidia</taxon>
        <taxon>Eucoccidiorida</taxon>
        <taxon>Eimeriorina</taxon>
        <taxon>Cryptosporidiidae</taxon>
        <taxon>Cryptosporidium</taxon>
    </lineage>
</organism>
<sequence>MLNILKIGENQTIAQIESADASFIVGTGGRTRRKLAAVSGTSITIIQDESKTARVEINGDLSSRDKACLYLKYLIQQKHGPVTIDVNPESRDDLTVLNVPAPCVGYITGKKGLGLRAIEEDSGTLMFFSKPDNKFLPDNSQNNDNLISGTNANNVDGKSDNSSSQQYYILAIFGTPRNRRAAELRVMCYIEQKINGHFTKDLKNESHDHIDDLATDIVYIDTEDLSYAVGKEGNTRRRLCASSGAIIEYIGNYAFIHGDLGERKRAREYLAWLIAQRTSTVSVDTRTREDVTVVSIPQNVIGYVTGAKGSFLRRVEDETGTFIFIDENKGSVLERLLIFSRSAFGRQKARDFIERRMYEKLCGYADSKNFQLNSGNNLIGRGMNSIRKSGDIGINPRFDNYQNRGTGSYSFNGINSSGFFNQHGISGISSTSPNLHFGGKRLQKSRGVLGNSGVNIGGNMISTSNGMIESHISDKHSKSPGFYGSGLVPFGLNSAGLF</sequence>
<gene>
    <name evidence="5" type="ORF">RS030_81251</name>
</gene>